<dbReference type="InterPro" id="IPR005312">
    <property type="entry name" value="DUF1759"/>
</dbReference>
<organism evidence="1">
    <name type="scientific">Amphimedon queenslandica</name>
    <name type="common">Sponge</name>
    <dbReference type="NCBI Taxonomy" id="400682"/>
    <lineage>
        <taxon>Eukaryota</taxon>
        <taxon>Metazoa</taxon>
        <taxon>Porifera</taxon>
        <taxon>Demospongiae</taxon>
        <taxon>Heteroscleromorpha</taxon>
        <taxon>Haplosclerida</taxon>
        <taxon>Niphatidae</taxon>
        <taxon>Amphimedon</taxon>
    </lineage>
</organism>
<dbReference type="EnsemblMetazoa" id="Aqu2.1.20990_001">
    <property type="protein sequence ID" value="Aqu2.1.20990_001"/>
    <property type="gene ID" value="Aqu2.1.20990"/>
</dbReference>
<dbReference type="Pfam" id="PF03564">
    <property type="entry name" value="DUF1759"/>
    <property type="match status" value="1"/>
</dbReference>
<evidence type="ECO:0000313" key="1">
    <source>
        <dbReference type="EnsemblMetazoa" id="Aqu2.1.20990_001"/>
    </source>
</evidence>
<sequence>LSAFWDAYKTAVHDNPSLSKRGGLETKIKVHHIEQLMRFESVSSEHHLVELRRLNDKTESNIRRLKTLGVSADAYGTLFIPIFMKKLPQELRLSLTRKISTAEWSIVKILEVLRDELEEPQVVRLEVDLNQLIQAMLVISVGRTTPPQEHILVVGKGVAVIVNTKDIVHLTVGK</sequence>
<reference evidence="1" key="1">
    <citation type="submission" date="2017-05" db="UniProtKB">
        <authorList>
            <consortium name="EnsemblMetazoa"/>
        </authorList>
    </citation>
    <scope>IDENTIFICATION</scope>
</reference>
<protein>
    <submittedName>
        <fullName evidence="1">Uncharacterized protein</fullName>
    </submittedName>
</protein>
<dbReference type="AlphaFoldDB" id="A0A1X7U0U1"/>
<dbReference type="InParanoid" id="A0A1X7U0U1"/>
<proteinExistence type="predicted"/>
<accession>A0A1X7U0U1</accession>
<name>A0A1X7U0U1_AMPQE</name>